<dbReference type="Proteomes" id="UP000002066">
    <property type="component" value="Chromosome"/>
</dbReference>
<gene>
    <name evidence="1" type="ordered locus">Sfla_2842</name>
</gene>
<accession>A0A8D3WG67</accession>
<dbReference type="AlphaFoldDB" id="A0A8D3WG67"/>
<protein>
    <submittedName>
        <fullName evidence="1">Uncharacterized protein</fullName>
    </submittedName>
</protein>
<name>A0A8D3WG67_STRFA</name>
<evidence type="ECO:0000313" key="2">
    <source>
        <dbReference type="Proteomes" id="UP000002066"/>
    </source>
</evidence>
<dbReference type="Pfam" id="PF19692">
    <property type="entry name" value="DUF6193"/>
    <property type="match status" value="1"/>
</dbReference>
<dbReference type="KEGG" id="sfa:Sfla_2842"/>
<evidence type="ECO:0000313" key="1">
    <source>
        <dbReference type="EMBL" id="ADW04270.1"/>
    </source>
</evidence>
<sequence>MAEAPDVETAWTWLLERRPGTRGWFDDTLPPVAAAAYAKPVLRGLFPFHTHGTLKFIREAPPWHEPPIDDLPYVVLGEPPYSVHTAGRATRLGEAATAEDAIDLVMAHLPPELSGDAAGWYP</sequence>
<proteinExistence type="predicted"/>
<dbReference type="InterPro" id="IPR045682">
    <property type="entry name" value="DUF6193"/>
</dbReference>
<organism evidence="1 2">
    <name type="scientific">Streptomyces pratensis (strain ATCC 33331 / IAF-45CD)</name>
    <dbReference type="NCBI Taxonomy" id="591167"/>
    <lineage>
        <taxon>Bacteria</taxon>
        <taxon>Bacillati</taxon>
        <taxon>Actinomycetota</taxon>
        <taxon>Actinomycetes</taxon>
        <taxon>Kitasatosporales</taxon>
        <taxon>Streptomycetaceae</taxon>
        <taxon>Streptomyces</taxon>
    </lineage>
</organism>
<reference evidence="1 2" key="1">
    <citation type="submission" date="2011-01" db="EMBL/GenBank/DDBJ databases">
        <title>Complete sequence of chromosome of Streptomyces flavogriseus ATCC 33331.</title>
        <authorList>
            <consortium name="US DOE Joint Genome Institute"/>
            <person name="Lucas S."/>
            <person name="Copeland A."/>
            <person name="Lapidus A."/>
            <person name="Cheng J.-F."/>
            <person name="Goodwin L."/>
            <person name="Pitluck S."/>
            <person name="Davenport K."/>
            <person name="Detter J.C."/>
            <person name="Han C."/>
            <person name="Tapia R."/>
            <person name="Land M."/>
            <person name="Hauser L."/>
            <person name="Kyrpides N."/>
            <person name="Ivanova N."/>
            <person name="Ovchinnikova G."/>
            <person name="Pagani I."/>
            <person name="Brumm P."/>
            <person name="Mead D."/>
            <person name="Woyke T."/>
        </authorList>
    </citation>
    <scope>NUCLEOTIDE SEQUENCE [LARGE SCALE GENOMIC DNA]</scope>
    <source>
        <strain evidence="2">ATCC 33331 / IAF-45CD</strain>
    </source>
</reference>
<dbReference type="EMBL" id="CP002475">
    <property type="protein sequence ID" value="ADW04270.1"/>
    <property type="molecule type" value="Genomic_DNA"/>
</dbReference>